<proteinExistence type="predicted"/>
<evidence type="ECO:0000313" key="3">
    <source>
        <dbReference type="Proteomes" id="UP001281761"/>
    </source>
</evidence>
<organism evidence="2 3">
    <name type="scientific">Blattamonas nauphoetae</name>
    <dbReference type="NCBI Taxonomy" id="2049346"/>
    <lineage>
        <taxon>Eukaryota</taxon>
        <taxon>Metamonada</taxon>
        <taxon>Preaxostyla</taxon>
        <taxon>Oxymonadida</taxon>
        <taxon>Blattamonas</taxon>
    </lineage>
</organism>
<protein>
    <submittedName>
        <fullName evidence="2">Uncharacterized protein</fullName>
    </submittedName>
</protein>
<sequence>MDDRPLHDSPAETFWERDWNEQEKRKIQMGYKQRASSKEPLSRVLASTHPQQKEIHPASLFSLSSAMMVNSTEAPSTSPTYVGFNGCSEIEFILPPSPFASSQ</sequence>
<accession>A0ABQ9XD44</accession>
<comment type="caution">
    <text evidence="2">The sequence shown here is derived from an EMBL/GenBank/DDBJ whole genome shotgun (WGS) entry which is preliminary data.</text>
</comment>
<keyword evidence="3" id="KW-1185">Reference proteome</keyword>
<gene>
    <name evidence="2" type="ORF">BLNAU_14663</name>
</gene>
<dbReference type="Proteomes" id="UP001281761">
    <property type="component" value="Unassembled WGS sequence"/>
</dbReference>
<reference evidence="2 3" key="1">
    <citation type="journal article" date="2022" name="bioRxiv">
        <title>Genomics of Preaxostyla Flagellates Illuminates Evolutionary Transitions and the Path Towards Mitochondrial Loss.</title>
        <authorList>
            <person name="Novak L.V.F."/>
            <person name="Treitli S.C."/>
            <person name="Pyrih J."/>
            <person name="Halakuc P."/>
            <person name="Pipaliya S.V."/>
            <person name="Vacek V."/>
            <person name="Brzon O."/>
            <person name="Soukal P."/>
            <person name="Eme L."/>
            <person name="Dacks J.B."/>
            <person name="Karnkowska A."/>
            <person name="Elias M."/>
            <person name="Hampl V."/>
        </authorList>
    </citation>
    <scope>NUCLEOTIDE SEQUENCE [LARGE SCALE GENOMIC DNA]</scope>
    <source>
        <strain evidence="2">NAU3</strain>
        <tissue evidence="2">Gut</tissue>
    </source>
</reference>
<name>A0ABQ9XD44_9EUKA</name>
<dbReference type="EMBL" id="JARBJD010000136">
    <property type="protein sequence ID" value="KAK2950422.1"/>
    <property type="molecule type" value="Genomic_DNA"/>
</dbReference>
<evidence type="ECO:0000313" key="2">
    <source>
        <dbReference type="EMBL" id="KAK2950422.1"/>
    </source>
</evidence>
<evidence type="ECO:0000256" key="1">
    <source>
        <dbReference type="SAM" id="MobiDB-lite"/>
    </source>
</evidence>
<feature type="region of interest" description="Disordered" evidence="1">
    <location>
        <begin position="26"/>
        <end position="52"/>
    </location>
</feature>